<evidence type="ECO:0000313" key="1">
    <source>
        <dbReference type="EMBL" id="CAD6558679.1"/>
    </source>
</evidence>
<gene>
    <name evidence="1" type="ORF">LMG28140_06450</name>
</gene>
<organism evidence="1 2">
    <name type="scientific">Paraburkholderia metrosideri</name>
    <dbReference type="NCBI Taxonomy" id="580937"/>
    <lineage>
        <taxon>Bacteria</taxon>
        <taxon>Pseudomonadati</taxon>
        <taxon>Pseudomonadota</taxon>
        <taxon>Betaproteobacteria</taxon>
        <taxon>Burkholderiales</taxon>
        <taxon>Burkholderiaceae</taxon>
        <taxon>Paraburkholderia</taxon>
    </lineage>
</organism>
<protein>
    <submittedName>
        <fullName evidence="1">Uncharacterized protein</fullName>
    </submittedName>
</protein>
<evidence type="ECO:0000313" key="2">
    <source>
        <dbReference type="Proteomes" id="UP000598032"/>
    </source>
</evidence>
<dbReference type="Proteomes" id="UP000598032">
    <property type="component" value="Unassembled WGS sequence"/>
</dbReference>
<name>A0ABM8P7Y2_9BURK</name>
<reference evidence="1 2" key="1">
    <citation type="submission" date="2020-10" db="EMBL/GenBank/DDBJ databases">
        <authorList>
            <person name="Peeters C."/>
        </authorList>
    </citation>
    <scope>NUCLEOTIDE SEQUENCE [LARGE SCALE GENOMIC DNA]</scope>
    <source>
        <strain evidence="1 2">LMG 28140</strain>
    </source>
</reference>
<proteinExistence type="predicted"/>
<sequence>MAADTSTASARSFYGTGAVIKTTCFDAMCAPDERISNGTFMAWEIRRNRTSSKPEKDDVDQVNSAWRRYLHDINII</sequence>
<dbReference type="EMBL" id="CAJHCP010000021">
    <property type="protein sequence ID" value="CAD6558679.1"/>
    <property type="molecule type" value="Genomic_DNA"/>
</dbReference>
<keyword evidence="2" id="KW-1185">Reference proteome</keyword>
<comment type="caution">
    <text evidence="1">The sequence shown here is derived from an EMBL/GenBank/DDBJ whole genome shotgun (WGS) entry which is preliminary data.</text>
</comment>
<accession>A0ABM8P7Y2</accession>